<keyword evidence="4" id="KW-1185">Reference proteome</keyword>
<dbReference type="SUPFAM" id="SSF68906">
    <property type="entry name" value="SAP domain"/>
    <property type="match status" value="1"/>
</dbReference>
<feature type="region of interest" description="Disordered" evidence="1">
    <location>
        <begin position="158"/>
        <end position="192"/>
    </location>
</feature>
<evidence type="ECO:0000256" key="1">
    <source>
        <dbReference type="SAM" id="MobiDB-lite"/>
    </source>
</evidence>
<dbReference type="InterPro" id="IPR021139">
    <property type="entry name" value="NYN"/>
</dbReference>
<comment type="caution">
    <text evidence="3">The sequence shown here is derived from an EMBL/GenBank/DDBJ whole genome shotgun (WGS) entry which is preliminary data.</text>
</comment>
<dbReference type="Pfam" id="PF02037">
    <property type="entry name" value="SAP"/>
    <property type="match status" value="1"/>
</dbReference>
<dbReference type="PANTHER" id="PTHR35458:SF8">
    <property type="entry name" value="SLR0650 PROTEIN"/>
    <property type="match status" value="1"/>
</dbReference>
<feature type="region of interest" description="Disordered" evidence="1">
    <location>
        <begin position="206"/>
        <end position="241"/>
    </location>
</feature>
<dbReference type="Gene3D" id="1.10.720.30">
    <property type="entry name" value="SAP domain"/>
    <property type="match status" value="1"/>
</dbReference>
<proteinExistence type="predicted"/>
<organism evidence="3 4">
    <name type="scientific">Stephanodiscus triporus</name>
    <dbReference type="NCBI Taxonomy" id="2934178"/>
    <lineage>
        <taxon>Eukaryota</taxon>
        <taxon>Sar</taxon>
        <taxon>Stramenopiles</taxon>
        <taxon>Ochrophyta</taxon>
        <taxon>Bacillariophyta</taxon>
        <taxon>Coscinodiscophyceae</taxon>
        <taxon>Thalassiosirophycidae</taxon>
        <taxon>Stephanodiscales</taxon>
        <taxon>Stephanodiscaceae</taxon>
        <taxon>Stephanodiscus</taxon>
    </lineage>
</organism>
<feature type="compositionally biased region" description="Polar residues" evidence="1">
    <location>
        <begin position="170"/>
        <end position="181"/>
    </location>
</feature>
<feature type="compositionally biased region" description="Polar residues" evidence="1">
    <location>
        <begin position="207"/>
        <end position="228"/>
    </location>
</feature>
<feature type="region of interest" description="Disordered" evidence="1">
    <location>
        <begin position="117"/>
        <end position="139"/>
    </location>
</feature>
<dbReference type="SMART" id="SM00513">
    <property type="entry name" value="SAP"/>
    <property type="match status" value="1"/>
</dbReference>
<dbReference type="InterPro" id="IPR003034">
    <property type="entry name" value="SAP_dom"/>
</dbReference>
<feature type="domain" description="SAP" evidence="2">
    <location>
        <begin position="638"/>
        <end position="672"/>
    </location>
</feature>
<name>A0ABD3QFU0_9STRA</name>
<dbReference type="PROSITE" id="PS50800">
    <property type="entry name" value="SAP"/>
    <property type="match status" value="1"/>
</dbReference>
<dbReference type="AlphaFoldDB" id="A0ABD3QFU0"/>
<feature type="region of interest" description="Disordered" evidence="1">
    <location>
        <begin position="685"/>
        <end position="714"/>
    </location>
</feature>
<evidence type="ECO:0000313" key="4">
    <source>
        <dbReference type="Proteomes" id="UP001530315"/>
    </source>
</evidence>
<evidence type="ECO:0000259" key="2">
    <source>
        <dbReference type="PROSITE" id="PS50800"/>
    </source>
</evidence>
<feature type="compositionally biased region" description="Basic and acidic residues" evidence="1">
    <location>
        <begin position="158"/>
        <end position="169"/>
    </location>
</feature>
<sequence>MIGEAKGDRPRMRRSRSVAWACRHTDDVAVHSARKSVLLLCIMLRIGHSMVLVSPVALSVYACHRWKGVSSSRVEGFCNVEKNHLSSRIRTASSRYVSALNSASKVISDAYSEDDFDGEIDENGYSSTEAKVSDDEGDDVSADEYFGRFMSEALKEEDMIKIPGTKEELSSPNTEGASSSPDDGDVKRMMQQQQQQIDLLMKLVKQGRQQLPPQSDSPPTNNRMGTKETSSAPFTSATATKQNSKNVAPLKAMLFIDGTWLYYSLNTRNPKRDVIIAKFGMGWQNNYKVDWQALPRCICAQLEKQRVSKTSFSGSDRPLEVSRVMVFTSAKKETDPNSIRMRMFREMANANYDVYMMETTGQGEKCVDIQLAVEMLHYATVPNAYDVAILLSGDKDFVPALVRTRQKGKQVCISSMRAGCNRVLYESYPHIRDYDVVWLESFLDELIVPISEEERGRRDRAGYASSFTMMRVVRDFVEGAPDHEWVRDALGDIHLNSSRDIGKYLKNIEIGDSNMLDELKQVHGGLRTFLMERGCNLFDVKFPDPGALRGRGEFSFWVKVKGNSDSILLNEFKRTQYFTKEEKIFLECYKKGKYVADDSYEHTTTISNYSDTSVNSEIEDMDSELDYLGNSSSPPIDYSQLTVVRLRDICREKGLLVSGNKDVLIDRIEQDRIIEHEITENHRKELKEASVGSRATTKKTARPKSVGMSTRSPPALAGIIPAGGNIYASSLPQMDVARTRNPRGSNTMTDAAAATHLEALIREYLTASGGIAGSRDIGRYLAANSDSRKENRSALSELKENFGSLLAFILSREDIFSVLDKPENVDDTGFPIKLKKAR</sequence>
<feature type="compositionally biased region" description="Low complexity" evidence="1">
    <location>
        <begin position="229"/>
        <end position="240"/>
    </location>
</feature>
<dbReference type="CDD" id="cd18722">
    <property type="entry name" value="PIN_NicB-like"/>
    <property type="match status" value="1"/>
</dbReference>
<dbReference type="InterPro" id="IPR036361">
    <property type="entry name" value="SAP_dom_sf"/>
</dbReference>
<protein>
    <recommendedName>
        <fullName evidence="2">SAP domain-containing protein</fullName>
    </recommendedName>
</protein>
<dbReference type="EMBL" id="JALLAZ020000270">
    <property type="protein sequence ID" value="KAL3799060.1"/>
    <property type="molecule type" value="Genomic_DNA"/>
</dbReference>
<evidence type="ECO:0000313" key="3">
    <source>
        <dbReference type="EMBL" id="KAL3799060.1"/>
    </source>
</evidence>
<gene>
    <name evidence="3" type="ORF">ACHAW5_003510</name>
</gene>
<reference evidence="3 4" key="1">
    <citation type="submission" date="2024-10" db="EMBL/GenBank/DDBJ databases">
        <title>Updated reference genomes for cyclostephanoid diatoms.</title>
        <authorList>
            <person name="Roberts W.R."/>
            <person name="Alverson A.J."/>
        </authorList>
    </citation>
    <scope>NUCLEOTIDE SEQUENCE [LARGE SCALE GENOMIC DNA]</scope>
    <source>
        <strain evidence="3 4">AJA276-08</strain>
    </source>
</reference>
<accession>A0ABD3QFU0</accession>
<dbReference type="Pfam" id="PF01936">
    <property type="entry name" value="NYN"/>
    <property type="match status" value="1"/>
</dbReference>
<dbReference type="InterPro" id="IPR047140">
    <property type="entry name" value="LabA"/>
</dbReference>
<dbReference type="Gene3D" id="3.40.50.1010">
    <property type="entry name" value="5'-nuclease"/>
    <property type="match status" value="1"/>
</dbReference>
<dbReference type="PANTHER" id="PTHR35458">
    <property type="entry name" value="SLR0755 PROTEIN"/>
    <property type="match status" value="1"/>
</dbReference>
<dbReference type="Proteomes" id="UP001530315">
    <property type="component" value="Unassembled WGS sequence"/>
</dbReference>